<proteinExistence type="inferred from homology"/>
<evidence type="ECO:0000256" key="1">
    <source>
        <dbReference type="ARBA" id="ARBA00002607"/>
    </source>
</evidence>
<dbReference type="Proteomes" id="UP001284537">
    <property type="component" value="Unassembled WGS sequence"/>
</dbReference>
<feature type="domain" description="Ketoreductase" evidence="5">
    <location>
        <begin position="24"/>
        <end position="200"/>
    </location>
</feature>
<evidence type="ECO:0000259" key="5">
    <source>
        <dbReference type="SMART" id="SM00822"/>
    </source>
</evidence>
<keyword evidence="3 4" id="KW-0560">Oxidoreductase</keyword>
<dbReference type="NCBIfam" id="TIGR01830">
    <property type="entry name" value="3oxo_ACP_reduc"/>
    <property type="match status" value="1"/>
</dbReference>
<comment type="subunit">
    <text evidence="4">Homotetramer.</text>
</comment>
<dbReference type="InterPro" id="IPR050259">
    <property type="entry name" value="SDR"/>
</dbReference>
<comment type="pathway">
    <text evidence="4">Lipid metabolism; fatty acid biosynthesis.</text>
</comment>
<sequence>MQRITPFTTPKPLTTLWSNSVDKKLAIVTGASRGIGRAIAEKLVTDGFFVVGTATSDSGAEAISAYLGDNGKGYKLNVADAADIDSFIKTTGDAYGTPAVLVNNAGITRDNLLMRMKDEEWDDIISTNLTSIFRMSKAVLRGMMKVRYGRIINISSVVGSTGNAGQANYAAAKAGMIGFAKSMAKEVGSRGITVNTVSPGFIDTDMTKELSEDIKNALLGSIALGRLGQPEEIAHAVSFLASEQASYITGETLHVNGGMYMP</sequence>
<keyword evidence="4" id="KW-0276">Fatty acid metabolism</keyword>
<dbReference type="Pfam" id="PF13561">
    <property type="entry name" value="adh_short_C2"/>
    <property type="match status" value="1"/>
</dbReference>
<dbReference type="InterPro" id="IPR002347">
    <property type="entry name" value="SDR_fam"/>
</dbReference>
<evidence type="ECO:0000256" key="3">
    <source>
        <dbReference type="ARBA" id="ARBA00023002"/>
    </source>
</evidence>
<dbReference type="PANTHER" id="PTHR42879">
    <property type="entry name" value="3-OXOACYL-(ACYL-CARRIER-PROTEIN) REDUCTASE"/>
    <property type="match status" value="1"/>
</dbReference>
<comment type="caution">
    <text evidence="6">The sequence shown here is derived from an EMBL/GenBank/DDBJ whole genome shotgun (WGS) entry which is preliminary data.</text>
</comment>
<dbReference type="PRINTS" id="PR00080">
    <property type="entry name" value="SDRFAMILY"/>
</dbReference>
<keyword evidence="4" id="KW-0275">Fatty acid biosynthesis</keyword>
<evidence type="ECO:0000313" key="6">
    <source>
        <dbReference type="EMBL" id="MDX8129276.1"/>
    </source>
</evidence>
<comment type="similarity">
    <text evidence="2 4">Belongs to the short-chain dehydrogenases/reductases (SDR) family.</text>
</comment>
<dbReference type="RefSeq" id="WP_319962516.1">
    <property type="nucleotide sequence ID" value="NZ_JAXARY010000019.1"/>
</dbReference>
<organism evidence="6 7">
    <name type="scientific">Methylomonas defluvii</name>
    <dbReference type="NCBI Taxonomy" id="3045149"/>
    <lineage>
        <taxon>Bacteria</taxon>
        <taxon>Pseudomonadati</taxon>
        <taxon>Pseudomonadota</taxon>
        <taxon>Gammaproteobacteria</taxon>
        <taxon>Methylococcales</taxon>
        <taxon>Methylococcaceae</taxon>
        <taxon>Methylomonas</taxon>
    </lineage>
</organism>
<evidence type="ECO:0000256" key="2">
    <source>
        <dbReference type="ARBA" id="ARBA00006484"/>
    </source>
</evidence>
<keyword evidence="4" id="KW-0444">Lipid biosynthesis</keyword>
<keyword evidence="4" id="KW-0443">Lipid metabolism</keyword>
<name>A0ABU4UIL2_9GAMM</name>
<gene>
    <name evidence="6" type="primary">fabG</name>
    <name evidence="6" type="ORF">QLH52_18400</name>
</gene>
<dbReference type="PROSITE" id="PS00061">
    <property type="entry name" value="ADH_SHORT"/>
    <property type="match status" value="1"/>
</dbReference>
<dbReference type="InterPro" id="IPR036291">
    <property type="entry name" value="NAD(P)-bd_dom_sf"/>
</dbReference>
<dbReference type="NCBIfam" id="NF009466">
    <property type="entry name" value="PRK12826.1-2"/>
    <property type="match status" value="1"/>
</dbReference>
<dbReference type="InterPro" id="IPR057326">
    <property type="entry name" value="KR_dom"/>
</dbReference>
<dbReference type="Gene3D" id="3.40.50.720">
    <property type="entry name" value="NAD(P)-binding Rossmann-like Domain"/>
    <property type="match status" value="1"/>
</dbReference>
<comment type="catalytic activity">
    <reaction evidence="4">
        <text>a (3R)-hydroxyacyl-[ACP] + NADP(+) = a 3-oxoacyl-[ACP] + NADPH + H(+)</text>
        <dbReference type="Rhea" id="RHEA:17397"/>
        <dbReference type="Rhea" id="RHEA-COMP:9916"/>
        <dbReference type="Rhea" id="RHEA-COMP:9945"/>
        <dbReference type="ChEBI" id="CHEBI:15378"/>
        <dbReference type="ChEBI" id="CHEBI:57783"/>
        <dbReference type="ChEBI" id="CHEBI:58349"/>
        <dbReference type="ChEBI" id="CHEBI:78776"/>
        <dbReference type="ChEBI" id="CHEBI:78827"/>
        <dbReference type="EC" id="1.1.1.100"/>
    </reaction>
</comment>
<comment type="function">
    <text evidence="1 4">Catalyzes the NADPH-dependent reduction of beta-ketoacyl-ACP substrates to beta-hydroxyacyl-ACP products, the first reductive step in the elongation cycle of fatty acid biosynthesis.</text>
</comment>
<dbReference type="SMART" id="SM00822">
    <property type="entry name" value="PKS_KR"/>
    <property type="match status" value="1"/>
</dbReference>
<dbReference type="EMBL" id="JAXARY010000019">
    <property type="protein sequence ID" value="MDX8129276.1"/>
    <property type="molecule type" value="Genomic_DNA"/>
</dbReference>
<dbReference type="PRINTS" id="PR00081">
    <property type="entry name" value="GDHRDH"/>
</dbReference>
<dbReference type="NCBIfam" id="NF009464">
    <property type="entry name" value="PRK12824.1"/>
    <property type="match status" value="1"/>
</dbReference>
<keyword evidence="7" id="KW-1185">Reference proteome</keyword>
<reference evidence="6 7" key="1">
    <citation type="submission" date="2023-11" db="EMBL/GenBank/DDBJ databases">
        <authorList>
            <person name="Ouyang M.-Y."/>
        </authorList>
    </citation>
    <scope>NUCLEOTIDE SEQUENCE [LARGE SCALE GENOMIC DNA]</scope>
    <source>
        <strain evidence="6 7">OY6</strain>
    </source>
</reference>
<dbReference type="NCBIfam" id="NF004197">
    <property type="entry name" value="PRK05653.1-1"/>
    <property type="match status" value="1"/>
</dbReference>
<protein>
    <recommendedName>
        <fullName evidence="4">3-oxoacyl-[acyl-carrier-protein] reductase</fullName>
        <ecNumber evidence="4">1.1.1.100</ecNumber>
    </recommendedName>
</protein>
<dbReference type="EC" id="1.1.1.100" evidence="4"/>
<dbReference type="GO" id="GO:0004316">
    <property type="term" value="F:3-oxoacyl-[acyl-carrier-protein] reductase (NADPH) activity"/>
    <property type="evidence" value="ECO:0007669"/>
    <property type="project" value="UniProtKB-EC"/>
</dbReference>
<keyword evidence="4" id="KW-0521">NADP</keyword>
<dbReference type="SUPFAM" id="SSF51735">
    <property type="entry name" value="NAD(P)-binding Rossmann-fold domains"/>
    <property type="match status" value="1"/>
</dbReference>
<dbReference type="CDD" id="cd05333">
    <property type="entry name" value="BKR_SDR_c"/>
    <property type="match status" value="1"/>
</dbReference>
<accession>A0ABU4UIL2</accession>
<dbReference type="InterPro" id="IPR011284">
    <property type="entry name" value="3oxo_ACP_reduc"/>
</dbReference>
<dbReference type="InterPro" id="IPR020904">
    <property type="entry name" value="Sc_DH/Rdtase_CS"/>
</dbReference>
<dbReference type="PANTHER" id="PTHR42879:SF2">
    <property type="entry name" value="3-OXOACYL-[ACYL-CARRIER-PROTEIN] REDUCTASE FABG"/>
    <property type="match status" value="1"/>
</dbReference>
<evidence type="ECO:0000256" key="4">
    <source>
        <dbReference type="RuleBase" id="RU366074"/>
    </source>
</evidence>
<evidence type="ECO:0000313" key="7">
    <source>
        <dbReference type="Proteomes" id="UP001284537"/>
    </source>
</evidence>